<sequence precursor="true">MKSYRIFQFVVACCVCWATIVVGGCSRGPEVFDVSGMVTLDGKPVQRADITFVPVEGSMKETANAMVANGVYSLQCTGGEKMIIVAGMATEKKLIPERYMMKSELTANVAADRVEFDFDLTEKPRRRAR</sequence>
<proteinExistence type="predicted"/>
<reference evidence="2 3" key="1">
    <citation type="submission" date="2019-02" db="EMBL/GenBank/DDBJ databases">
        <title>Deep-cultivation of Planctomycetes and their phenomic and genomic characterization uncovers novel biology.</title>
        <authorList>
            <person name="Wiegand S."/>
            <person name="Jogler M."/>
            <person name="Boedeker C."/>
            <person name="Pinto D."/>
            <person name="Vollmers J."/>
            <person name="Rivas-Marin E."/>
            <person name="Kohn T."/>
            <person name="Peeters S.H."/>
            <person name="Heuer A."/>
            <person name="Rast P."/>
            <person name="Oberbeckmann S."/>
            <person name="Bunk B."/>
            <person name="Jeske O."/>
            <person name="Meyerdierks A."/>
            <person name="Storesund J.E."/>
            <person name="Kallscheuer N."/>
            <person name="Luecker S."/>
            <person name="Lage O.M."/>
            <person name="Pohl T."/>
            <person name="Merkel B.J."/>
            <person name="Hornburger P."/>
            <person name="Mueller R.-W."/>
            <person name="Bruemmer F."/>
            <person name="Labrenz M."/>
            <person name="Spormann A.M."/>
            <person name="Op Den Camp H."/>
            <person name="Overmann J."/>
            <person name="Amann R."/>
            <person name="Jetten M.S.M."/>
            <person name="Mascher T."/>
            <person name="Medema M.H."/>
            <person name="Devos D.P."/>
            <person name="Kaster A.-K."/>
            <person name="Ovreas L."/>
            <person name="Rohde M."/>
            <person name="Galperin M.Y."/>
            <person name="Jogler C."/>
        </authorList>
    </citation>
    <scope>NUCLEOTIDE SEQUENCE [LARGE SCALE GENOMIC DNA]</scope>
    <source>
        <strain evidence="2 3">Enr8</strain>
    </source>
</reference>
<accession>A0A5C5V186</accession>
<dbReference type="PROSITE" id="PS51257">
    <property type="entry name" value="PROKAR_LIPOPROTEIN"/>
    <property type="match status" value="1"/>
</dbReference>
<evidence type="ECO:0000256" key="1">
    <source>
        <dbReference type="SAM" id="SignalP"/>
    </source>
</evidence>
<feature type="chain" id="PRO_5023014050" description="Carboxypeptidase regulatory-like domain-containing protein" evidence="1">
    <location>
        <begin position="24"/>
        <end position="129"/>
    </location>
</feature>
<keyword evidence="1" id="KW-0732">Signal</keyword>
<evidence type="ECO:0000313" key="2">
    <source>
        <dbReference type="EMBL" id="TWT31743.1"/>
    </source>
</evidence>
<feature type="signal peptide" evidence="1">
    <location>
        <begin position="1"/>
        <end position="23"/>
    </location>
</feature>
<protein>
    <recommendedName>
        <fullName evidence="4">Carboxypeptidase regulatory-like domain-containing protein</fullName>
    </recommendedName>
</protein>
<dbReference type="EMBL" id="SJPF01000004">
    <property type="protein sequence ID" value="TWT31743.1"/>
    <property type="molecule type" value="Genomic_DNA"/>
</dbReference>
<dbReference type="OrthoDB" id="291697at2"/>
<gene>
    <name evidence="2" type="ORF">Enr8_36670</name>
</gene>
<dbReference type="RefSeq" id="WP_146434120.1">
    <property type="nucleotide sequence ID" value="NZ_SJPF01000004.1"/>
</dbReference>
<organism evidence="2 3">
    <name type="scientific">Blastopirellula retiformator</name>
    <dbReference type="NCBI Taxonomy" id="2527970"/>
    <lineage>
        <taxon>Bacteria</taxon>
        <taxon>Pseudomonadati</taxon>
        <taxon>Planctomycetota</taxon>
        <taxon>Planctomycetia</taxon>
        <taxon>Pirellulales</taxon>
        <taxon>Pirellulaceae</taxon>
        <taxon>Blastopirellula</taxon>
    </lineage>
</organism>
<name>A0A5C5V186_9BACT</name>
<evidence type="ECO:0008006" key="4">
    <source>
        <dbReference type="Google" id="ProtNLM"/>
    </source>
</evidence>
<evidence type="ECO:0000313" key="3">
    <source>
        <dbReference type="Proteomes" id="UP000318878"/>
    </source>
</evidence>
<comment type="caution">
    <text evidence="2">The sequence shown here is derived from an EMBL/GenBank/DDBJ whole genome shotgun (WGS) entry which is preliminary data.</text>
</comment>
<dbReference type="Proteomes" id="UP000318878">
    <property type="component" value="Unassembled WGS sequence"/>
</dbReference>
<keyword evidence="3" id="KW-1185">Reference proteome</keyword>
<dbReference type="AlphaFoldDB" id="A0A5C5V186"/>